<evidence type="ECO:0000313" key="2">
    <source>
        <dbReference type="Proteomes" id="UP000247099"/>
    </source>
</evidence>
<dbReference type="PANTHER" id="PTHR32305">
    <property type="match status" value="1"/>
</dbReference>
<keyword evidence="2" id="KW-1185">Reference proteome</keyword>
<reference evidence="1 2" key="1">
    <citation type="submission" date="2018-05" db="EMBL/GenBank/DDBJ databases">
        <title>Coraliomargarita sinensis sp. nov., isolated from a marine solar saltern.</title>
        <authorList>
            <person name="Zhou L.Y."/>
        </authorList>
    </citation>
    <scope>NUCLEOTIDE SEQUENCE [LARGE SCALE GENOMIC DNA]</scope>
    <source>
        <strain evidence="1 2">WN38</strain>
    </source>
</reference>
<protein>
    <recommendedName>
        <fullName evidence="3">RHS repeat-associated core domain-containing protein</fullName>
    </recommendedName>
</protein>
<sequence length="300" mass="31310">MWLFGEPLRETGPNAEALNFRFSTKYQDLETELLYYGFRYYDPVTGRWPSRDPIEEQGGLNLYGFVANNPIGYIDILGGAPFDPSVGAHDPYYNVPGPGFYKVTGPGFQSYNRGSEGTSGPSSGTLPDCPCPSKNWTGSGTLSIYQFGVGYAGTRGTYTCEGSPKIFVEVEGSDAALGIAGQFRATFTNFKRITGVSTGRGLLNRLMVDESTIASIGFKALGGASGNIELKTGRNIFSGGGEVSLEGGGSVGVPGTGINVGGKGAVSGSGSPSVGFTGSFGVSAPFEALNSITVDIDVVR</sequence>
<name>A0A317ZCP5_9BACT</name>
<evidence type="ECO:0008006" key="3">
    <source>
        <dbReference type="Google" id="ProtNLM"/>
    </source>
</evidence>
<dbReference type="InParanoid" id="A0A317ZCP5"/>
<comment type="caution">
    <text evidence="1">The sequence shown here is derived from an EMBL/GenBank/DDBJ whole genome shotgun (WGS) entry which is preliminary data.</text>
</comment>
<organism evidence="1 2">
    <name type="scientific">Coraliomargarita sinensis</name>
    <dbReference type="NCBI Taxonomy" id="2174842"/>
    <lineage>
        <taxon>Bacteria</taxon>
        <taxon>Pseudomonadati</taxon>
        <taxon>Verrucomicrobiota</taxon>
        <taxon>Opitutia</taxon>
        <taxon>Puniceicoccales</taxon>
        <taxon>Coraliomargaritaceae</taxon>
        <taxon>Coraliomargarita</taxon>
    </lineage>
</organism>
<proteinExistence type="predicted"/>
<dbReference type="RefSeq" id="WP_110132207.1">
    <property type="nucleotide sequence ID" value="NZ_QHJQ01000015.1"/>
</dbReference>
<dbReference type="NCBIfam" id="TIGR03696">
    <property type="entry name" value="Rhs_assc_core"/>
    <property type="match status" value="1"/>
</dbReference>
<dbReference type="AlphaFoldDB" id="A0A317ZCP5"/>
<evidence type="ECO:0000313" key="1">
    <source>
        <dbReference type="EMBL" id="PXA02935.1"/>
    </source>
</evidence>
<dbReference type="EMBL" id="QHJQ01000015">
    <property type="protein sequence ID" value="PXA02935.1"/>
    <property type="molecule type" value="Genomic_DNA"/>
</dbReference>
<gene>
    <name evidence="1" type="ORF">DDZ13_14630</name>
</gene>
<dbReference type="Gene3D" id="2.180.10.10">
    <property type="entry name" value="RHS repeat-associated core"/>
    <property type="match status" value="1"/>
</dbReference>
<dbReference type="InterPro" id="IPR050708">
    <property type="entry name" value="T6SS_VgrG/RHS"/>
</dbReference>
<dbReference type="PANTHER" id="PTHR32305:SF15">
    <property type="entry name" value="PROTEIN RHSA-RELATED"/>
    <property type="match status" value="1"/>
</dbReference>
<dbReference type="Proteomes" id="UP000247099">
    <property type="component" value="Unassembled WGS sequence"/>
</dbReference>
<dbReference type="InterPro" id="IPR022385">
    <property type="entry name" value="Rhs_assc_core"/>
</dbReference>
<accession>A0A317ZCP5</accession>
<dbReference type="OrthoDB" id="200270at2"/>